<feature type="chain" id="PRO_5043623033" evidence="3">
    <location>
        <begin position="30"/>
        <end position="384"/>
    </location>
</feature>
<feature type="domain" description="Multidrug resistance protein MdtA-like C-terminal permuted SH3" evidence="7">
    <location>
        <begin position="301"/>
        <end position="363"/>
    </location>
</feature>
<dbReference type="EMBL" id="JBBDHC010000014">
    <property type="protein sequence ID" value="MEJ1250049.1"/>
    <property type="molecule type" value="Genomic_DNA"/>
</dbReference>
<dbReference type="NCBIfam" id="TIGR01730">
    <property type="entry name" value="RND_mfp"/>
    <property type="match status" value="1"/>
</dbReference>
<dbReference type="Gene3D" id="2.40.30.170">
    <property type="match status" value="1"/>
</dbReference>
<evidence type="ECO:0000259" key="6">
    <source>
        <dbReference type="Pfam" id="PF25944"/>
    </source>
</evidence>
<evidence type="ECO:0000313" key="9">
    <source>
        <dbReference type="Proteomes" id="UP001364472"/>
    </source>
</evidence>
<dbReference type="PROSITE" id="PS51257">
    <property type="entry name" value="PROKAR_LIPOPROTEIN"/>
    <property type="match status" value="1"/>
</dbReference>
<evidence type="ECO:0000256" key="3">
    <source>
        <dbReference type="SAM" id="SignalP"/>
    </source>
</evidence>
<evidence type="ECO:0000256" key="1">
    <source>
        <dbReference type="ARBA" id="ARBA00004519"/>
    </source>
</evidence>
<dbReference type="Gene3D" id="2.40.50.100">
    <property type="match status" value="1"/>
</dbReference>
<dbReference type="AlphaFoldDB" id="A0AAW9R6M4"/>
<organism evidence="8 9">
    <name type="scientific">Denitratimonas tolerans</name>
    <dbReference type="NCBI Taxonomy" id="1338420"/>
    <lineage>
        <taxon>Bacteria</taxon>
        <taxon>Pseudomonadati</taxon>
        <taxon>Pseudomonadota</taxon>
        <taxon>Gammaproteobacteria</taxon>
        <taxon>Lysobacterales</taxon>
        <taxon>Lysobacteraceae</taxon>
        <taxon>Denitratimonas</taxon>
    </lineage>
</organism>
<dbReference type="FunFam" id="2.40.420.20:FF:000001">
    <property type="entry name" value="Efflux RND transporter periplasmic adaptor subunit"/>
    <property type="match status" value="1"/>
</dbReference>
<dbReference type="Pfam" id="PF25917">
    <property type="entry name" value="BSH_RND"/>
    <property type="match status" value="1"/>
</dbReference>
<comment type="subcellular location">
    <subcellularLocation>
        <location evidence="1">Cell inner membrane</location>
        <topology evidence="1">Lipid-anchor</topology>
    </subcellularLocation>
</comment>
<dbReference type="Pfam" id="PF25876">
    <property type="entry name" value="HH_MFP_RND"/>
    <property type="match status" value="1"/>
</dbReference>
<keyword evidence="3" id="KW-0732">Signal</keyword>
<evidence type="ECO:0000259" key="5">
    <source>
        <dbReference type="Pfam" id="PF25917"/>
    </source>
</evidence>
<dbReference type="InterPro" id="IPR058624">
    <property type="entry name" value="MdtA-like_HH"/>
</dbReference>
<comment type="similarity">
    <text evidence="2">Belongs to the membrane fusion protein (MFP) (TC 8.A.1) family.</text>
</comment>
<feature type="domain" description="Multidrug resistance protein MdtA-like alpha-helical hairpin" evidence="4">
    <location>
        <begin position="102"/>
        <end position="171"/>
    </location>
</feature>
<accession>A0AAW9R6M4</accession>
<protein>
    <submittedName>
        <fullName evidence="8">Efflux RND transporter periplasmic adaptor subunit</fullName>
    </submittedName>
</protein>
<dbReference type="InterPro" id="IPR058625">
    <property type="entry name" value="MdtA-like_BSH"/>
</dbReference>
<name>A0AAW9R6M4_9GAMM</name>
<feature type="signal peptide" evidence="3">
    <location>
        <begin position="1"/>
        <end position="29"/>
    </location>
</feature>
<dbReference type="SUPFAM" id="SSF111369">
    <property type="entry name" value="HlyD-like secretion proteins"/>
    <property type="match status" value="1"/>
</dbReference>
<sequence>MATSSRNPALALTAAFAILLGACGTGQDAGPPPTPAVTVVELGSQDVTLTRELPGRTNAWLVAEVRPQVSGLVAERLFTEGERVKAGQPLYQIDDATYRATANSARAQLARARATLTSARLTAERIAGLAKIDAVSAQDNDNATAALAQAEADVGVARAALDAANVMLGYARITSPIDGRIGRSSVTQGALVTANQPQALATVQQLDPIYVDLTQSSAELLDLRRSLAEGRLSRGEEAMPVKILLEDGSDFPHPGRLKFSEVAVDPSTGSYALRIEVPNPEHMLMPGMYVRAVLGAGVRADAVLVPQRGIARDPKGNTTAMVVDAQGVVEQRPVVVSRTIGDQWLVESGLAAGDRVVIEGLQKIAPGATVEVTETVNAAAADQE</sequence>
<dbReference type="PANTHER" id="PTHR30158">
    <property type="entry name" value="ACRA/E-RELATED COMPONENT OF DRUG EFFLUX TRANSPORTER"/>
    <property type="match status" value="1"/>
</dbReference>
<dbReference type="Gene3D" id="1.10.287.470">
    <property type="entry name" value="Helix hairpin bin"/>
    <property type="match status" value="1"/>
</dbReference>
<evidence type="ECO:0000259" key="4">
    <source>
        <dbReference type="Pfam" id="PF25876"/>
    </source>
</evidence>
<dbReference type="InterPro" id="IPR006143">
    <property type="entry name" value="RND_pump_MFP"/>
</dbReference>
<proteinExistence type="inferred from homology"/>
<evidence type="ECO:0000259" key="7">
    <source>
        <dbReference type="Pfam" id="PF25967"/>
    </source>
</evidence>
<dbReference type="GO" id="GO:0046677">
    <property type="term" value="P:response to antibiotic"/>
    <property type="evidence" value="ECO:0007669"/>
    <property type="project" value="TreeGrafter"/>
</dbReference>
<dbReference type="Pfam" id="PF25944">
    <property type="entry name" value="Beta-barrel_RND"/>
    <property type="match status" value="1"/>
</dbReference>
<dbReference type="Pfam" id="PF25967">
    <property type="entry name" value="RND-MFP_C"/>
    <property type="match status" value="1"/>
</dbReference>
<feature type="domain" description="Multidrug resistance protein MdtA-like beta-barrel" evidence="6">
    <location>
        <begin position="208"/>
        <end position="295"/>
    </location>
</feature>
<evidence type="ECO:0000313" key="8">
    <source>
        <dbReference type="EMBL" id="MEJ1250049.1"/>
    </source>
</evidence>
<dbReference type="GO" id="GO:0022857">
    <property type="term" value="F:transmembrane transporter activity"/>
    <property type="evidence" value="ECO:0007669"/>
    <property type="project" value="InterPro"/>
</dbReference>
<feature type="domain" description="Multidrug resistance protein MdtA-like barrel-sandwich hybrid" evidence="5">
    <location>
        <begin position="62"/>
        <end position="204"/>
    </location>
</feature>
<dbReference type="InterPro" id="IPR058627">
    <property type="entry name" value="MdtA-like_C"/>
</dbReference>
<dbReference type="RefSeq" id="WP_337335754.1">
    <property type="nucleotide sequence ID" value="NZ_JBBDHC010000014.1"/>
</dbReference>
<comment type="caution">
    <text evidence="8">The sequence shown here is derived from an EMBL/GenBank/DDBJ whole genome shotgun (WGS) entry which is preliminary data.</text>
</comment>
<evidence type="ECO:0000256" key="2">
    <source>
        <dbReference type="ARBA" id="ARBA00009477"/>
    </source>
</evidence>
<dbReference type="PANTHER" id="PTHR30158:SF3">
    <property type="entry name" value="MULTIDRUG EFFLUX PUMP SUBUNIT ACRA-RELATED"/>
    <property type="match status" value="1"/>
</dbReference>
<dbReference type="Gene3D" id="2.40.420.20">
    <property type="match status" value="1"/>
</dbReference>
<gene>
    <name evidence="8" type="ORF">WB794_10240</name>
</gene>
<dbReference type="GO" id="GO:0005886">
    <property type="term" value="C:plasma membrane"/>
    <property type="evidence" value="ECO:0007669"/>
    <property type="project" value="UniProtKB-SubCell"/>
</dbReference>
<reference evidence="8 9" key="1">
    <citation type="journal article" date="2016" name="Antonie Van Leeuwenhoek">
        <title>Denitratimonas tolerans gen. nov., sp. nov., a denitrifying bacterium isolated from a bioreactor for tannery wastewater treatment.</title>
        <authorList>
            <person name="Han S.I."/>
            <person name="Kim J.O."/>
            <person name="Lee Y.R."/>
            <person name="Ekpeghere K.I."/>
            <person name="Koh S.C."/>
            <person name="Whang K.S."/>
        </authorList>
    </citation>
    <scope>NUCLEOTIDE SEQUENCE [LARGE SCALE GENOMIC DNA]</scope>
    <source>
        <strain evidence="8 9">KACC 17565</strain>
    </source>
</reference>
<dbReference type="InterPro" id="IPR058626">
    <property type="entry name" value="MdtA-like_b-barrel"/>
</dbReference>
<dbReference type="Proteomes" id="UP001364472">
    <property type="component" value="Unassembled WGS sequence"/>
</dbReference>
<keyword evidence="9" id="KW-1185">Reference proteome</keyword>